<proteinExistence type="predicted"/>
<sequence>MIETLLIKFYKQKLSNYALVYKHVLINIIIAVIIIFLSVLIPAPYIIHNNQEFLLISIFFFISLIVAVMSLSLLINLPAMNFTRRFYKIKLRSSEWELFRLYLLKEYLVETKFIDAENKNTKENKETIEMIISLFQQKLENRQKNKPFSILGSYFNTTIVFLIPIWTAFNNQVYFKEVTLNEAIHNIGTIFWVVLLLFVLFCMIKIYKIQYKFLYPDYKLQEIIYMLSQLQIIHNNDKFSQKHIPQDQKDKIKTMVKDYNYKKTRNNQKERNTTSFLKRYSYFKWK</sequence>
<dbReference type="RefSeq" id="WP_098368939.1">
    <property type="nucleotide sequence ID" value="NZ_JARSYC010000030.1"/>
</dbReference>
<feature type="transmembrane region" description="Helical" evidence="1">
    <location>
        <begin position="20"/>
        <end position="47"/>
    </location>
</feature>
<comment type="caution">
    <text evidence="2">The sequence shown here is derived from an EMBL/GenBank/DDBJ whole genome shotgun (WGS) entry which is preliminary data.</text>
</comment>
<dbReference type="Proteomes" id="UP000220397">
    <property type="component" value="Unassembled WGS sequence"/>
</dbReference>
<keyword evidence="1" id="KW-1133">Transmembrane helix</keyword>
<keyword evidence="1" id="KW-0812">Transmembrane</keyword>
<name>A0A9X6Z5E8_BACTU</name>
<gene>
    <name evidence="2" type="ORF">CN398_10445</name>
</gene>
<accession>A0A9X6Z5E8</accession>
<evidence type="ECO:0000313" key="3">
    <source>
        <dbReference type="Proteomes" id="UP000220397"/>
    </source>
</evidence>
<reference evidence="2 3" key="1">
    <citation type="submission" date="2017-09" db="EMBL/GenBank/DDBJ databases">
        <title>Large-scale bioinformatics analysis of Bacillus genomes uncovers conserved roles of natural products in bacterial physiology.</title>
        <authorList>
            <consortium name="Agbiome Team Llc"/>
            <person name="Bleich R.M."/>
            <person name="Kirk G.J."/>
            <person name="Santa Maria K.C."/>
            <person name="Allen S.E."/>
            <person name="Farag S."/>
            <person name="Shank E.A."/>
            <person name="Bowers A."/>
        </authorList>
    </citation>
    <scope>NUCLEOTIDE SEQUENCE [LARGE SCALE GENOMIC DNA]</scope>
    <source>
        <strain evidence="2 3">AFS015413</strain>
    </source>
</reference>
<evidence type="ECO:0000256" key="1">
    <source>
        <dbReference type="SAM" id="Phobius"/>
    </source>
</evidence>
<dbReference type="EMBL" id="NTUS01000026">
    <property type="protein sequence ID" value="PFB08126.1"/>
    <property type="molecule type" value="Genomic_DNA"/>
</dbReference>
<feature type="transmembrane region" description="Helical" evidence="1">
    <location>
        <begin position="148"/>
        <end position="169"/>
    </location>
</feature>
<dbReference type="AlphaFoldDB" id="A0A9X6Z5E8"/>
<keyword evidence="1" id="KW-0472">Membrane</keyword>
<organism evidence="2 3">
    <name type="scientific">Bacillus thuringiensis</name>
    <dbReference type="NCBI Taxonomy" id="1428"/>
    <lineage>
        <taxon>Bacteria</taxon>
        <taxon>Bacillati</taxon>
        <taxon>Bacillota</taxon>
        <taxon>Bacilli</taxon>
        <taxon>Bacillales</taxon>
        <taxon>Bacillaceae</taxon>
        <taxon>Bacillus</taxon>
        <taxon>Bacillus cereus group</taxon>
    </lineage>
</organism>
<feature type="transmembrane region" description="Helical" evidence="1">
    <location>
        <begin position="189"/>
        <end position="207"/>
    </location>
</feature>
<protein>
    <submittedName>
        <fullName evidence="2">Uncharacterized protein</fullName>
    </submittedName>
</protein>
<evidence type="ECO:0000313" key="2">
    <source>
        <dbReference type="EMBL" id="PFB08126.1"/>
    </source>
</evidence>
<feature type="transmembrane region" description="Helical" evidence="1">
    <location>
        <begin position="53"/>
        <end position="75"/>
    </location>
</feature>